<evidence type="ECO:0000313" key="4">
    <source>
        <dbReference type="Proteomes" id="UP001171111"/>
    </source>
</evidence>
<evidence type="ECO:0000313" key="3">
    <source>
        <dbReference type="EMBL" id="MDO2408754.1"/>
    </source>
</evidence>
<comment type="caution">
    <text evidence="3">The sequence shown here is derived from an EMBL/GenBank/DDBJ whole genome shotgun (WGS) entry which is preliminary data.</text>
</comment>
<organism evidence="3 4">
    <name type="scientific">Campylobacter magnus</name>
    <dbReference type="NCBI Taxonomy" id="3026462"/>
    <lineage>
        <taxon>Bacteria</taxon>
        <taxon>Pseudomonadati</taxon>
        <taxon>Campylobacterota</taxon>
        <taxon>Epsilonproteobacteria</taxon>
        <taxon>Campylobacterales</taxon>
        <taxon>Campylobacteraceae</taxon>
        <taxon>Campylobacter</taxon>
    </lineage>
</organism>
<protein>
    <submittedName>
        <fullName evidence="3">DinB family protein</fullName>
    </submittedName>
</protein>
<dbReference type="SUPFAM" id="SSF109854">
    <property type="entry name" value="DinB/YfiT-like putative metalloenzymes"/>
    <property type="match status" value="1"/>
</dbReference>
<dbReference type="InterPro" id="IPR007837">
    <property type="entry name" value="DinB"/>
</dbReference>
<dbReference type="Proteomes" id="UP001171111">
    <property type="component" value="Unassembled WGS sequence"/>
</dbReference>
<proteinExistence type="inferred from homology"/>
<dbReference type="PANTHER" id="PTHR37302:SF3">
    <property type="entry name" value="DAMAGE-INDUCIBLE PROTEIN DINB"/>
    <property type="match status" value="1"/>
</dbReference>
<reference evidence="3 4" key="1">
    <citation type="submission" date="2023-06" db="EMBL/GenBank/DDBJ databases">
        <title>Campylobacter magnum sp. nov., isolated from cecal contents of domestic pigs (Sus scrofa domesticus).</title>
        <authorList>
            <person name="Papic B."/>
            <person name="Gruntar I."/>
        </authorList>
    </citation>
    <scope>NUCLEOTIDE SEQUENCE [LARGE SCALE GENOMIC DNA]</scope>
    <source>
        <strain evidence="4">34484-21</strain>
    </source>
</reference>
<dbReference type="EMBL" id="JAULJQ010000001">
    <property type="protein sequence ID" value="MDO2408754.1"/>
    <property type="molecule type" value="Genomic_DNA"/>
</dbReference>
<keyword evidence="2" id="KW-0479">Metal-binding</keyword>
<dbReference type="Pfam" id="PF05163">
    <property type="entry name" value="DinB"/>
    <property type="match status" value="1"/>
</dbReference>
<dbReference type="RefSeq" id="WP_302243489.1">
    <property type="nucleotide sequence ID" value="NZ_JAULJQ010000001.1"/>
</dbReference>
<evidence type="ECO:0000256" key="1">
    <source>
        <dbReference type="ARBA" id="ARBA00008635"/>
    </source>
</evidence>
<dbReference type="Gene3D" id="1.20.120.450">
    <property type="entry name" value="dinb family like domain"/>
    <property type="match status" value="1"/>
</dbReference>
<comment type="similarity">
    <text evidence="1">Belongs to the DinB family.</text>
</comment>
<sequence>MKEILVLQAKYNKAANAAMMSIIAGLSDEKLDANSGLFYKNLRAELAHVLGVQVAVFGGVFAKWAGVDCADILSQINEDLSLKNKGIASIAKLFAACDEKIIQIIEKMPELEKIDELSFPGITFKKSRANLILALLNHSTHHRGIVGAEIELLGVSNDFNGMLGYEL</sequence>
<dbReference type="PANTHER" id="PTHR37302">
    <property type="entry name" value="SLR1116 PROTEIN"/>
    <property type="match status" value="1"/>
</dbReference>
<dbReference type="InterPro" id="IPR034660">
    <property type="entry name" value="DinB/YfiT-like"/>
</dbReference>
<evidence type="ECO:0000256" key="2">
    <source>
        <dbReference type="ARBA" id="ARBA00022723"/>
    </source>
</evidence>
<name>A0ABT8T569_9BACT</name>
<keyword evidence="4" id="KW-1185">Reference proteome</keyword>
<gene>
    <name evidence="3" type="ORF">Q2362_01390</name>
</gene>
<accession>A0ABT8T569</accession>